<dbReference type="EMBL" id="CP016379">
    <property type="protein sequence ID" value="AZR74435.1"/>
    <property type="molecule type" value="Genomic_DNA"/>
</dbReference>
<dbReference type="GO" id="GO:0008233">
    <property type="term" value="F:peptidase activity"/>
    <property type="evidence" value="ECO:0007669"/>
    <property type="project" value="InterPro"/>
</dbReference>
<evidence type="ECO:0000256" key="1">
    <source>
        <dbReference type="SAM" id="MobiDB-lite"/>
    </source>
</evidence>
<dbReference type="Gene3D" id="2.60.40.10">
    <property type="entry name" value="Immunoglobulins"/>
    <property type="match status" value="1"/>
</dbReference>
<dbReference type="Pfam" id="PF13585">
    <property type="entry name" value="CHU_C"/>
    <property type="match status" value="1"/>
</dbReference>
<evidence type="ECO:0000256" key="2">
    <source>
        <dbReference type="SAM" id="SignalP"/>
    </source>
</evidence>
<dbReference type="SUPFAM" id="SSF55486">
    <property type="entry name" value="Metalloproteases ('zincins'), catalytic domain"/>
    <property type="match status" value="1"/>
</dbReference>
<name>A0A3Q9HSS5_9FIRM</name>
<dbReference type="Pfam" id="PF13860">
    <property type="entry name" value="FlgD_ig"/>
    <property type="match status" value="1"/>
</dbReference>
<dbReference type="Pfam" id="PF05547">
    <property type="entry name" value="Peptidase_M6"/>
    <property type="match status" value="1"/>
</dbReference>
<organism evidence="4 5">
    <name type="scientific">Anoxybacter fermentans</name>
    <dbReference type="NCBI Taxonomy" id="1323375"/>
    <lineage>
        <taxon>Bacteria</taxon>
        <taxon>Bacillati</taxon>
        <taxon>Bacillota</taxon>
        <taxon>Clostridia</taxon>
        <taxon>Halanaerobiales</taxon>
        <taxon>Anoxybacter</taxon>
    </lineage>
</organism>
<dbReference type="OrthoDB" id="9761789at2"/>
<evidence type="ECO:0000313" key="4">
    <source>
        <dbReference type="EMBL" id="AZR74435.1"/>
    </source>
</evidence>
<feature type="domain" description="Fibronectin type-III" evidence="3">
    <location>
        <begin position="440"/>
        <end position="528"/>
    </location>
</feature>
<dbReference type="InterPro" id="IPR003961">
    <property type="entry name" value="FN3_dom"/>
</dbReference>
<dbReference type="Gene3D" id="2.60.40.4070">
    <property type="match status" value="4"/>
</dbReference>
<feature type="compositionally biased region" description="Polar residues" evidence="1">
    <location>
        <begin position="389"/>
        <end position="402"/>
    </location>
</feature>
<dbReference type="RefSeq" id="WP_127017793.1">
    <property type="nucleotide sequence ID" value="NZ_CP016379.1"/>
</dbReference>
<dbReference type="InterPro" id="IPR013783">
    <property type="entry name" value="Ig-like_fold"/>
</dbReference>
<keyword evidence="2" id="KW-0732">Signal</keyword>
<feature type="chain" id="PRO_5018729643" description="Fibronectin type-III domain-containing protein" evidence="2">
    <location>
        <begin position="25"/>
        <end position="1494"/>
    </location>
</feature>
<reference evidence="4 5" key="1">
    <citation type="submission" date="2016-07" db="EMBL/GenBank/DDBJ databases">
        <title>Genome and transcriptome analysis of iron-reducing fermentative bacteria Anoxybacter fermentans.</title>
        <authorList>
            <person name="Zeng X."/>
            <person name="Shao Z."/>
        </authorList>
    </citation>
    <scope>NUCLEOTIDE SEQUENCE [LARGE SCALE GENOMIC DNA]</scope>
    <source>
        <strain evidence="4 5">DY22613</strain>
    </source>
</reference>
<dbReference type="Proteomes" id="UP000267250">
    <property type="component" value="Chromosome"/>
</dbReference>
<evidence type="ECO:0000313" key="5">
    <source>
        <dbReference type="Proteomes" id="UP000267250"/>
    </source>
</evidence>
<dbReference type="PANTHER" id="PTHR41775">
    <property type="entry name" value="SECRETED PROTEIN-RELATED"/>
    <property type="match status" value="1"/>
</dbReference>
<dbReference type="InterPro" id="IPR025965">
    <property type="entry name" value="FlgD/Vpr_Ig-like"/>
</dbReference>
<dbReference type="InterPro" id="IPR008757">
    <property type="entry name" value="Peptidase_M6-like_domain"/>
</dbReference>
<protein>
    <recommendedName>
        <fullName evidence="3">Fibronectin type-III domain-containing protein</fullName>
    </recommendedName>
</protein>
<dbReference type="KEGG" id="aft:BBF96_14195"/>
<sequence>MKKIYLSLFIVTTLLILFTVTAFAVPPKPGVHEPVDEKGIPYYLYLDQPRDISKLLAEQGGWYGVAKVLVIMMEFANMTFPEDKDQAYWEEMLAGENNPYSMVKYYEHISYGHFSLEIGFSPVVKVSKDIEYYGEDEGTNHNPRIKEAIDEALDILAEQNFDFSPYDADNDGNLDHVIFIQAGPGQEGGAPSWAIWSHRSSHRYAIPGTNYSLDGYTIQPVDGNVGVFCHEFGHDLGLPDLYDRDYSSSGVGRWALMAGGSWNGTPSGTMPAEMIAFHRMQLGWLTPTVVTTDMTGVEIPNLEDNPFALKVWTEGKALNEYFLIENRQPVGFDEALPGDGLLIWHINEANSTIQNDREFNYLAAIEQADGRYDLEFNVNRGDAGDPYPGSTNNREFSVNTEPNSRSLDGIDTFVAVKNISDSAMVMTVDVQVTPARITDVPEIVEPISVLDTNIVDFEWKPVTGATTYVFELAADKDFTNIIYSGELYINNLILSLDFDTTYYWRVKAKNNNGEGPWSSVASFTTPDKANILVLIDDGGGFGIEPYYTSTLKDLGVHYNVVDLWDAYYVDVLDKVLSQDILDYDIVIYAGDWGLLYDSVVQDYLITAMDNGVNLFITAQDTGWAAGAGIINQAFYEGKLHSKFVQDNIGLWTLEGAPGTVFAGMTITIAGGSGANNQDYPDEIDPIYPAIPLFTYTEGSQSQEIIKSSSSRFINEILPLKESEIGLMEALSSGTGAVFYDSSQDPNYNGTAHFRVVNFAFGFEAISTAEDRATVMRKVLNLLLGEDNAAPVVSLQSGPEFTVENGLNAVYSLDEPATITVEVYTADNAPQVLNGMKLLADAAPVATIVSNVGYPAGNITINWDGIDDKGNMIPGGSYVLAIQATDIAGNATGAIVNEFTVTGTADILTVNLDQSVLTPNDDNVNDTLTISGTLTENATVTVDVIDMISGEVVSTIYNQNISAGEFSYTWDGTIGEDKINDGKYKVSVTANGQSGMDCYETELLIDAFTPEFLVLYASSFIAPASNEDWTVNISGNTDVAKIVIQASEPVNLTIDIYQENDGKEQIYDTISSTIGTSCVVASWDAKDSEGNFVEDGLYKIRITLEDFAGNKIVNDNLSIEVDSTPVALINPTVTPSTIIRDATDTDTVTLRFRTEEDIETAYLTVRYYIPEWHWYTGLLETLEGDSEPMAAGDHELTFQWKDGEEILPVGDYCFRLRLYDEHTTNKIYLFPFQIVEYETVTSKGGDYAVDYVTISIPEEAVAADTKIAFYRNIEIWGMDYDNVAGAYSNYLIPTKGSIIIDSKDPDLKFAKPVTLTFTYDDTMLDTNFDGVVDENLADNPNLIIYKWDGINWIPLDTTVNKEAQTLTAKITEPGSYAVMANVEINDNFEVGREKVKVGFSNNPFSPNGDGFKDTTAFKFLLPFTAKVTVKIYDHNGNLATTLIDGVTYGSGINWVEWDGSNDAKQILPSGMYIYKYTIEHSDGTIEGKGVIGILK</sequence>
<dbReference type="PROSITE" id="PS50853">
    <property type="entry name" value="FN3"/>
    <property type="match status" value="1"/>
</dbReference>
<dbReference type="PANTHER" id="PTHR41775:SF1">
    <property type="entry name" value="PEPTIDASE M6-LIKE DOMAIN-CONTAINING PROTEIN"/>
    <property type="match status" value="1"/>
</dbReference>
<feature type="region of interest" description="Disordered" evidence="1">
    <location>
        <begin position="379"/>
        <end position="402"/>
    </location>
</feature>
<feature type="signal peptide" evidence="2">
    <location>
        <begin position="1"/>
        <end position="24"/>
    </location>
</feature>
<proteinExistence type="predicted"/>
<dbReference type="GO" id="GO:0006508">
    <property type="term" value="P:proteolysis"/>
    <property type="evidence" value="ECO:0007669"/>
    <property type="project" value="InterPro"/>
</dbReference>
<gene>
    <name evidence="4" type="ORF">BBF96_14195</name>
</gene>
<dbReference type="SUPFAM" id="SSF49265">
    <property type="entry name" value="Fibronectin type III"/>
    <property type="match status" value="1"/>
</dbReference>
<dbReference type="NCBIfam" id="TIGR03296">
    <property type="entry name" value="M6dom_TIGR03296"/>
    <property type="match status" value="1"/>
</dbReference>
<keyword evidence="5" id="KW-1185">Reference proteome</keyword>
<dbReference type="InterPro" id="IPR036116">
    <property type="entry name" value="FN3_sf"/>
</dbReference>
<accession>A0A3Q9HSS5</accession>
<evidence type="ECO:0000259" key="3">
    <source>
        <dbReference type="PROSITE" id="PS50853"/>
    </source>
</evidence>